<dbReference type="SMART" id="SM01134">
    <property type="entry name" value="DeoRC"/>
    <property type="match status" value="1"/>
</dbReference>
<keyword evidence="2" id="KW-0805">Transcription regulation</keyword>
<reference evidence="5 6" key="1">
    <citation type="submission" date="2019-09" db="EMBL/GenBank/DDBJ databases">
        <title>Genome sequence of Rhodovastum atsumiense, a diverse member of the Acetobacteraceae family of non-sulfur purple photosynthetic bacteria.</title>
        <authorList>
            <person name="Meyer T."/>
            <person name="Kyndt J."/>
        </authorList>
    </citation>
    <scope>NUCLEOTIDE SEQUENCE [LARGE SCALE GENOMIC DNA]</scope>
    <source>
        <strain evidence="5 6">DSM 21279</strain>
    </source>
</reference>
<dbReference type="PANTHER" id="PTHR30363:SF4">
    <property type="entry name" value="GLYCEROL-3-PHOSPHATE REGULON REPRESSOR"/>
    <property type="match status" value="1"/>
</dbReference>
<evidence type="ECO:0000313" key="5">
    <source>
        <dbReference type="EMBL" id="KAA5612154.1"/>
    </source>
</evidence>
<dbReference type="InterPro" id="IPR036390">
    <property type="entry name" value="WH_DNA-bd_sf"/>
</dbReference>
<organism evidence="5 6">
    <name type="scientific">Rhodovastum atsumiense</name>
    <dbReference type="NCBI Taxonomy" id="504468"/>
    <lineage>
        <taxon>Bacteria</taxon>
        <taxon>Pseudomonadati</taxon>
        <taxon>Pseudomonadota</taxon>
        <taxon>Alphaproteobacteria</taxon>
        <taxon>Acetobacterales</taxon>
        <taxon>Acetobacteraceae</taxon>
        <taxon>Rhodovastum</taxon>
    </lineage>
</organism>
<dbReference type="Pfam" id="PF08220">
    <property type="entry name" value="HTH_DeoR"/>
    <property type="match status" value="1"/>
</dbReference>
<proteinExistence type="predicted"/>
<dbReference type="InterPro" id="IPR001034">
    <property type="entry name" value="DeoR_HTH"/>
</dbReference>
<evidence type="ECO:0000256" key="2">
    <source>
        <dbReference type="ARBA" id="ARBA00023015"/>
    </source>
</evidence>
<dbReference type="SUPFAM" id="SSF100950">
    <property type="entry name" value="NagB/RpiA/CoA transferase-like"/>
    <property type="match status" value="1"/>
</dbReference>
<dbReference type="EMBL" id="VWPK01000014">
    <property type="protein sequence ID" value="KAA5612154.1"/>
    <property type="molecule type" value="Genomic_DNA"/>
</dbReference>
<keyword evidence="3" id="KW-0804">Transcription</keyword>
<dbReference type="GO" id="GO:0003700">
    <property type="term" value="F:DNA-binding transcription factor activity"/>
    <property type="evidence" value="ECO:0007669"/>
    <property type="project" value="InterPro"/>
</dbReference>
<dbReference type="InterPro" id="IPR037171">
    <property type="entry name" value="NagB/RpiA_transferase-like"/>
</dbReference>
<dbReference type="InterPro" id="IPR014036">
    <property type="entry name" value="DeoR-like_C"/>
</dbReference>
<dbReference type="Pfam" id="PF00455">
    <property type="entry name" value="DeoRC"/>
    <property type="match status" value="1"/>
</dbReference>
<dbReference type="InterPro" id="IPR050313">
    <property type="entry name" value="Carb_Metab_HTH_regulators"/>
</dbReference>
<feature type="domain" description="HTH deoR-type" evidence="4">
    <location>
        <begin position="69"/>
        <end position="124"/>
    </location>
</feature>
<protein>
    <submittedName>
        <fullName evidence="5">DeoR/GlpR transcriptional regulator</fullName>
    </submittedName>
</protein>
<evidence type="ECO:0000259" key="4">
    <source>
        <dbReference type="PROSITE" id="PS51000"/>
    </source>
</evidence>
<comment type="caution">
    <text evidence="5">The sequence shown here is derived from an EMBL/GenBank/DDBJ whole genome shotgun (WGS) entry which is preliminary data.</text>
</comment>
<dbReference type="AlphaFoldDB" id="A0A5M6IV25"/>
<dbReference type="SUPFAM" id="SSF46785">
    <property type="entry name" value="Winged helix' DNA-binding domain"/>
    <property type="match status" value="1"/>
</dbReference>
<dbReference type="InterPro" id="IPR036388">
    <property type="entry name" value="WH-like_DNA-bd_sf"/>
</dbReference>
<sequence length="330" mass="35306">MSIYKHDLGLNVSLRTNLPEKGPATLIRDSDVGQACAMRYKIRPALAGQARESKERSPMLTDKLRYRDAPQRRAAILDHLRVTGFVTVSEVAERLGVSEMTVRRDARRLHEEGEAISLRGALRLPAAPGAEEETDDEYRRRERVANAAKAAIGKAAAAEIRSGDVVAIDAGTTACQVAAALPADFAGTVVTHSVPVLNLLLERPAATAIALGGDLYRPSRALVGSATVEAVRRLKVRTFYLGAAAADLSGIYAAADVESLVKQTLMSIADRVVLVLDHLKFEATAPVRLCSWDALEMVVSDQPPPPPIAGLLQQRQIRLLVSPAGVAAAS</sequence>
<accession>A0A5M6IV25</accession>
<keyword evidence="6" id="KW-1185">Reference proteome</keyword>
<dbReference type="PROSITE" id="PS51000">
    <property type="entry name" value="HTH_DEOR_2"/>
    <property type="match status" value="1"/>
</dbReference>
<dbReference type="Proteomes" id="UP000325255">
    <property type="component" value="Unassembled WGS sequence"/>
</dbReference>
<evidence type="ECO:0000256" key="1">
    <source>
        <dbReference type="ARBA" id="ARBA00022491"/>
    </source>
</evidence>
<evidence type="ECO:0000256" key="3">
    <source>
        <dbReference type="ARBA" id="ARBA00023163"/>
    </source>
</evidence>
<keyword evidence="1" id="KW-0678">Repressor</keyword>
<dbReference type="Gene3D" id="1.10.10.10">
    <property type="entry name" value="Winged helix-like DNA-binding domain superfamily/Winged helix DNA-binding domain"/>
    <property type="match status" value="1"/>
</dbReference>
<gene>
    <name evidence="5" type="ORF">F1189_10830</name>
</gene>
<dbReference type="PANTHER" id="PTHR30363">
    <property type="entry name" value="HTH-TYPE TRANSCRIPTIONAL REGULATOR SRLR-RELATED"/>
    <property type="match status" value="1"/>
</dbReference>
<dbReference type="OrthoDB" id="5685843at2"/>
<name>A0A5M6IV25_9PROT</name>
<evidence type="ECO:0000313" key="6">
    <source>
        <dbReference type="Proteomes" id="UP000325255"/>
    </source>
</evidence>
<dbReference type="SMART" id="SM00420">
    <property type="entry name" value="HTH_DEOR"/>
    <property type="match status" value="1"/>
</dbReference>